<feature type="compositionally biased region" description="Basic and acidic residues" evidence="1">
    <location>
        <begin position="1"/>
        <end position="30"/>
    </location>
</feature>
<feature type="region of interest" description="Disordered" evidence="1">
    <location>
        <begin position="173"/>
        <end position="246"/>
    </location>
</feature>
<evidence type="ECO:0000313" key="2">
    <source>
        <dbReference type="EMBL" id="CAK0881773.1"/>
    </source>
</evidence>
<evidence type="ECO:0000313" key="3">
    <source>
        <dbReference type="Proteomes" id="UP001189429"/>
    </source>
</evidence>
<dbReference type="EMBL" id="CAUYUJ010018226">
    <property type="protein sequence ID" value="CAK0881773.1"/>
    <property type="molecule type" value="Genomic_DNA"/>
</dbReference>
<comment type="caution">
    <text evidence="2">The sequence shown here is derived from an EMBL/GenBank/DDBJ whole genome shotgun (WGS) entry which is preliminary data.</text>
</comment>
<proteinExistence type="predicted"/>
<feature type="region of interest" description="Disordered" evidence="1">
    <location>
        <begin position="1"/>
        <end position="31"/>
    </location>
</feature>
<keyword evidence="3" id="KW-1185">Reference proteome</keyword>
<gene>
    <name evidence="2" type="ORF">PCOR1329_LOCUS64506</name>
</gene>
<accession>A0ABN9W6I8</accession>
<sequence length="246" mass="27726">MRTHPERFTQEPHGAGRERSEERGREHGRLGESALLVMRSTSVITAKPKVRQPHTGRGARNISAEPQHGPIIRREACRACALYTRSTRRKKTIDECGTTPPLLGRCARREARRANERHIESGLTREEIAALRRGLCGPHRYCPIHPRASLDIHGPTLWTPPPRLRGHWAALRGSPARGEASPGSARPRDPARVHRQHGRRGGSSLSRTCRQHAPTAWKGPAMRPEWGRTSWERRLSKKQRPLLGKP</sequence>
<organism evidence="2 3">
    <name type="scientific">Prorocentrum cordatum</name>
    <dbReference type="NCBI Taxonomy" id="2364126"/>
    <lineage>
        <taxon>Eukaryota</taxon>
        <taxon>Sar</taxon>
        <taxon>Alveolata</taxon>
        <taxon>Dinophyceae</taxon>
        <taxon>Prorocentrales</taxon>
        <taxon>Prorocentraceae</taxon>
        <taxon>Prorocentrum</taxon>
    </lineage>
</organism>
<dbReference type="Proteomes" id="UP001189429">
    <property type="component" value="Unassembled WGS sequence"/>
</dbReference>
<reference evidence="2" key="1">
    <citation type="submission" date="2023-10" db="EMBL/GenBank/DDBJ databases">
        <authorList>
            <person name="Chen Y."/>
            <person name="Shah S."/>
            <person name="Dougan E. K."/>
            <person name="Thang M."/>
            <person name="Chan C."/>
        </authorList>
    </citation>
    <scope>NUCLEOTIDE SEQUENCE [LARGE SCALE GENOMIC DNA]</scope>
</reference>
<name>A0ABN9W6I8_9DINO</name>
<evidence type="ECO:0000256" key="1">
    <source>
        <dbReference type="SAM" id="MobiDB-lite"/>
    </source>
</evidence>
<protein>
    <submittedName>
        <fullName evidence="2">Uncharacterized protein</fullName>
    </submittedName>
</protein>